<proteinExistence type="predicted"/>
<feature type="compositionally biased region" description="Polar residues" evidence="1">
    <location>
        <begin position="421"/>
        <end position="438"/>
    </location>
</feature>
<feature type="compositionally biased region" description="Low complexity" evidence="1">
    <location>
        <begin position="875"/>
        <end position="889"/>
    </location>
</feature>
<feature type="compositionally biased region" description="Polar residues" evidence="1">
    <location>
        <begin position="333"/>
        <end position="343"/>
    </location>
</feature>
<evidence type="ECO:0000256" key="1">
    <source>
        <dbReference type="SAM" id="MobiDB-lite"/>
    </source>
</evidence>
<keyword evidence="2" id="KW-1133">Transmembrane helix</keyword>
<sequence length="959" mass="102641">MALSVSGFPEPLRQMSASAEPSDMEPSLLGNNNARLRGLFGSSSSSSKKSESKSSTPTSSRQNTEDSIPASTPRSSQMLPPPNDQQLFLAMHMPQPLPPIPAPPPPRQRQISLTRRTPPPPVKRQPSLGRLEIGSAPRTHALPKPPTVVVQEWSTMKNMGVMEQQPNLGLLPRPLPAVPNPGPIIESSKSAALRLANAGGASAQHRPPPGSKVLMSSPARPRAQTTAPPTVTVRYQALVVEPTEASGSSSSSSSSSATPTAANNVRPLPRIPPASASASSPHAPLLLPRHVPRPARVKRPKTSPGSSAGFGSAVRSPFDAVPSSWASRPVDLNPSQPVASGSGTHHHHNNNVTQPVTTPSPRVPQPRVPAPRTTRSHSRPRRDHSADTRSTPTSPVRRPSSRAPTSPSSSPPSSRRGSAWVVTNSSSYTVQQQLQLQMHRSASPRGGRRGSGAALCSPPSKIEEESASIRTIDSGGSIKDGMHSHPMGRLSNDEQPHPTTTSSSTTTTTAPTPETEVFIDDEDYSVLSRSPSPMRYARPSSRGSLYSTTSSSTTSSTTAFPSTRSRSRSRSRRQPRAYRNSYSRGPGRAPSRSPSPILYARRNSLGGGEDGVGEGDGVEEEMKKRHRHTQPRSYQFDYKAAQDSSPFITSSSTSAASSVINAGSKTSVVGGERPSRSRSPRRSRFSVGATPDGSSVIDISVSSAWSSEDRSSREDLGAGAGAGAKGKVGKGKGKGKAVRSVSFLHFVFWAVGFFLGGGVPSFCALLLFYAFLMSDRMLIFRVGLGRLRTSSTPTAVRGTDINTSTTTTTAFTNTTTSTATTTATTDYNRTSNPNRNSTRVIGVWRDLAPRRKGSVVGVGVDEYQHLPQQPQRYYPPQQQQQYLPQQRQEQQQKEWQASNNNNNNNNNKTGQPEMWREDRRNVDVDKGDKGDVGRGGAGVGVGVGVGVTRLRVRSLRVRS</sequence>
<feature type="transmembrane region" description="Helical" evidence="2">
    <location>
        <begin position="746"/>
        <end position="772"/>
    </location>
</feature>
<evidence type="ECO:0000256" key="2">
    <source>
        <dbReference type="SAM" id="Phobius"/>
    </source>
</evidence>
<keyword evidence="2" id="KW-0472">Membrane</keyword>
<feature type="compositionally biased region" description="Pro residues" evidence="1">
    <location>
        <begin position="95"/>
        <end position="107"/>
    </location>
</feature>
<keyword evidence="4" id="KW-1185">Reference proteome</keyword>
<feature type="compositionally biased region" description="Low complexity" evidence="1">
    <location>
        <begin position="218"/>
        <end position="230"/>
    </location>
</feature>
<feature type="compositionally biased region" description="Basic and acidic residues" evidence="1">
    <location>
        <begin position="914"/>
        <end position="932"/>
    </location>
</feature>
<feature type="compositionally biased region" description="Low complexity" evidence="1">
    <location>
        <begin position="246"/>
        <end position="256"/>
    </location>
</feature>
<evidence type="ECO:0000313" key="3">
    <source>
        <dbReference type="EMBL" id="RDB27528.1"/>
    </source>
</evidence>
<reference evidence="3" key="1">
    <citation type="submission" date="2018-04" db="EMBL/GenBank/DDBJ databases">
        <title>Whole genome sequencing of Hypsizygus marmoreus.</title>
        <authorList>
            <person name="Choi I.-G."/>
            <person name="Min B."/>
            <person name="Kim J.-G."/>
            <person name="Kim S."/>
            <person name="Oh Y.-L."/>
            <person name="Kong W.-S."/>
            <person name="Park H."/>
            <person name="Jeong J."/>
            <person name="Song E.-S."/>
        </authorList>
    </citation>
    <scope>NUCLEOTIDE SEQUENCE [LARGE SCALE GENOMIC DNA]</scope>
    <source>
        <strain evidence="3">51987-8</strain>
    </source>
</reference>
<feature type="compositionally biased region" description="Low complexity" evidence="1">
    <location>
        <begin position="540"/>
        <end position="564"/>
    </location>
</feature>
<feature type="compositionally biased region" description="Low complexity" evidence="1">
    <location>
        <begin position="388"/>
        <end position="418"/>
    </location>
</feature>
<feature type="compositionally biased region" description="Basic residues" evidence="1">
    <location>
        <begin position="290"/>
        <end position="301"/>
    </location>
</feature>
<feature type="compositionally biased region" description="Low complexity" evidence="1">
    <location>
        <begin position="28"/>
        <end position="60"/>
    </location>
</feature>
<feature type="region of interest" description="Disordered" evidence="1">
    <location>
        <begin position="708"/>
        <end position="733"/>
    </location>
</feature>
<feature type="compositionally biased region" description="Low complexity" evidence="1">
    <location>
        <begin position="350"/>
        <end position="360"/>
    </location>
</feature>
<feature type="region of interest" description="Disordered" evidence="1">
    <location>
        <begin position="242"/>
        <end position="633"/>
    </location>
</feature>
<feature type="compositionally biased region" description="Basic residues" evidence="1">
    <location>
        <begin position="565"/>
        <end position="576"/>
    </location>
</feature>
<keyword evidence="2" id="KW-0812">Transmembrane</keyword>
<feature type="region of interest" description="Disordered" evidence="1">
    <location>
        <begin position="665"/>
        <end position="691"/>
    </location>
</feature>
<feature type="region of interest" description="Disordered" evidence="1">
    <location>
        <begin position="875"/>
        <end position="938"/>
    </location>
</feature>
<feature type="compositionally biased region" description="Low complexity" evidence="1">
    <location>
        <begin position="273"/>
        <end position="289"/>
    </location>
</feature>
<dbReference type="STRING" id="39966.A0A369K0L7"/>
<feature type="compositionally biased region" description="Low complexity" evidence="1">
    <location>
        <begin position="583"/>
        <end position="596"/>
    </location>
</feature>
<accession>A0A369K0L7</accession>
<feature type="region of interest" description="Disordered" evidence="1">
    <location>
        <begin position="189"/>
        <end position="230"/>
    </location>
</feature>
<name>A0A369K0L7_HYPMA</name>
<feature type="compositionally biased region" description="Polar residues" evidence="1">
    <location>
        <begin position="61"/>
        <end position="78"/>
    </location>
</feature>
<organism evidence="3 4">
    <name type="scientific">Hypsizygus marmoreus</name>
    <name type="common">White beech mushroom</name>
    <name type="synonym">Agaricus marmoreus</name>
    <dbReference type="NCBI Taxonomy" id="39966"/>
    <lineage>
        <taxon>Eukaryota</taxon>
        <taxon>Fungi</taxon>
        <taxon>Dikarya</taxon>
        <taxon>Basidiomycota</taxon>
        <taxon>Agaricomycotina</taxon>
        <taxon>Agaricomycetes</taxon>
        <taxon>Agaricomycetidae</taxon>
        <taxon>Agaricales</taxon>
        <taxon>Tricholomatineae</taxon>
        <taxon>Lyophyllaceae</taxon>
        <taxon>Hypsizygus</taxon>
    </lineage>
</organism>
<dbReference type="AlphaFoldDB" id="A0A369K0L7"/>
<dbReference type="EMBL" id="LUEZ02000015">
    <property type="protein sequence ID" value="RDB27528.1"/>
    <property type="molecule type" value="Genomic_DNA"/>
</dbReference>
<gene>
    <name evidence="3" type="ORF">Hypma_003838</name>
</gene>
<evidence type="ECO:0000313" key="4">
    <source>
        <dbReference type="Proteomes" id="UP000076154"/>
    </source>
</evidence>
<feature type="region of interest" description="Disordered" evidence="1">
    <location>
        <begin position="1"/>
        <end position="146"/>
    </location>
</feature>
<dbReference type="Proteomes" id="UP000076154">
    <property type="component" value="Unassembled WGS sequence"/>
</dbReference>
<dbReference type="InParanoid" id="A0A369K0L7"/>
<feature type="compositionally biased region" description="Low complexity" evidence="1">
    <location>
        <begin position="498"/>
        <end position="516"/>
    </location>
</feature>
<dbReference type="OrthoDB" id="3067999at2759"/>
<protein>
    <submittedName>
        <fullName evidence="3">Uncharacterized protein</fullName>
    </submittedName>
</protein>
<comment type="caution">
    <text evidence="3">The sequence shown here is derived from an EMBL/GenBank/DDBJ whole genome shotgun (WGS) entry which is preliminary data.</text>
</comment>